<dbReference type="SUPFAM" id="SSF55729">
    <property type="entry name" value="Acyl-CoA N-acyltransferases (Nat)"/>
    <property type="match status" value="1"/>
</dbReference>
<dbReference type="GO" id="GO:0016747">
    <property type="term" value="F:acyltransferase activity, transferring groups other than amino-acyl groups"/>
    <property type="evidence" value="ECO:0007669"/>
    <property type="project" value="InterPro"/>
</dbReference>
<evidence type="ECO:0000313" key="2">
    <source>
        <dbReference type="EMBL" id="MCL7040877.1"/>
    </source>
</evidence>
<accession>A0AA41VGI9</accession>
<comment type="caution">
    <text evidence="2">The sequence shown here is derived from an EMBL/GenBank/DDBJ whole genome shotgun (WGS) entry which is preliminary data.</text>
</comment>
<gene>
    <name evidence="2" type="ORF">MKW94_015339</name>
</gene>
<dbReference type="PANTHER" id="PTHR47370:SF4">
    <property type="entry name" value="N-ACETYLTRANSFERASE HLS1-LIKE-RELATED"/>
    <property type="match status" value="1"/>
</dbReference>
<evidence type="ECO:0000313" key="3">
    <source>
        <dbReference type="Proteomes" id="UP001177140"/>
    </source>
</evidence>
<protein>
    <recommendedName>
        <fullName evidence="1">N-acetyltransferase domain-containing protein</fullName>
    </recommendedName>
</protein>
<evidence type="ECO:0000259" key="1">
    <source>
        <dbReference type="PROSITE" id="PS51186"/>
    </source>
</evidence>
<name>A0AA41VGI9_PAPNU</name>
<feature type="domain" description="N-acetyltransferase" evidence="1">
    <location>
        <begin position="57"/>
        <end position="269"/>
    </location>
</feature>
<proteinExistence type="predicted"/>
<dbReference type="CDD" id="cd04301">
    <property type="entry name" value="NAT_SF"/>
    <property type="match status" value="1"/>
</dbReference>
<dbReference type="InterPro" id="IPR000182">
    <property type="entry name" value="GNAT_dom"/>
</dbReference>
<dbReference type="InterPro" id="IPR016181">
    <property type="entry name" value="Acyl_CoA_acyltransferase"/>
</dbReference>
<reference evidence="2" key="1">
    <citation type="submission" date="2022-03" db="EMBL/GenBank/DDBJ databases">
        <title>A functionally conserved STORR gene fusion in Papaver species that diverged 16.8 million years ago.</title>
        <authorList>
            <person name="Catania T."/>
        </authorList>
    </citation>
    <scope>NUCLEOTIDE SEQUENCE</scope>
    <source>
        <strain evidence="2">S-191538</strain>
    </source>
</reference>
<dbReference type="InterPro" id="IPR052810">
    <property type="entry name" value="Plant_NAT"/>
</dbReference>
<sequence>MRFWNSYINTIGIVLEAKGAWWVLSWFYCLRLNTIPKTFERNMDEGHALYNNNNNKIHIREYKEERDIEAVEKLEEICETVESSSKGRNTPIITNMMGDPLFRIRSYKYHVLLIAELVENGELVGVIRGCIKYLRSGVDQGTNSTVKMGCILGLRVSPKHRRNGIGLKLVKCTEHWAMQNGAHYTCMAAEEDNIASTNLFVHRCNYVKLSPLIIFTQPIHSLPKERSSSKINIQKLSIEQAISLYKNQFGSKQFFPVDIDAILKQKPSIGTWVSFFKDENWIGLNSKDKNSNCHDEFIEKAPGSWAMISIWNKTSDVYKLKIAKREASFVHCFNGSSRPSTLARGGKTFHCFTKSIFSLLRRKPSGFIFAYGLHGEGKRVGELMQSLWWFAHNVGKNVKDCKLIITELGVDDPLREHLPQGPSMSFTNDIWYLKKVNGSTSEEDASGGDEMESLVNKKPLANLFVDPRDF</sequence>
<dbReference type="PROSITE" id="PS51186">
    <property type="entry name" value="GNAT"/>
    <property type="match status" value="1"/>
</dbReference>
<dbReference type="AlphaFoldDB" id="A0AA41VGI9"/>
<dbReference type="Pfam" id="PF00583">
    <property type="entry name" value="Acetyltransf_1"/>
    <property type="match status" value="1"/>
</dbReference>
<keyword evidence="3" id="KW-1185">Reference proteome</keyword>
<dbReference type="Proteomes" id="UP001177140">
    <property type="component" value="Unassembled WGS sequence"/>
</dbReference>
<dbReference type="Gene3D" id="3.40.630.30">
    <property type="match status" value="1"/>
</dbReference>
<dbReference type="PANTHER" id="PTHR47370">
    <property type="entry name" value="ACYL-COA N-ACYLTRANSFERASES (NAT) SUPERFAMILY PROTEIN"/>
    <property type="match status" value="1"/>
</dbReference>
<dbReference type="EMBL" id="JAJJMA010217412">
    <property type="protein sequence ID" value="MCL7040877.1"/>
    <property type="molecule type" value="Genomic_DNA"/>
</dbReference>
<organism evidence="2 3">
    <name type="scientific">Papaver nudicaule</name>
    <name type="common">Iceland poppy</name>
    <dbReference type="NCBI Taxonomy" id="74823"/>
    <lineage>
        <taxon>Eukaryota</taxon>
        <taxon>Viridiplantae</taxon>
        <taxon>Streptophyta</taxon>
        <taxon>Embryophyta</taxon>
        <taxon>Tracheophyta</taxon>
        <taxon>Spermatophyta</taxon>
        <taxon>Magnoliopsida</taxon>
        <taxon>Ranunculales</taxon>
        <taxon>Papaveraceae</taxon>
        <taxon>Papaveroideae</taxon>
        <taxon>Papaver</taxon>
    </lineage>
</organism>